<organism evidence="2 3">
    <name type="scientific">Cryoendolithus antarcticus</name>
    <dbReference type="NCBI Taxonomy" id="1507870"/>
    <lineage>
        <taxon>Eukaryota</taxon>
        <taxon>Fungi</taxon>
        <taxon>Dikarya</taxon>
        <taxon>Ascomycota</taxon>
        <taxon>Pezizomycotina</taxon>
        <taxon>Dothideomycetes</taxon>
        <taxon>Dothideomycetidae</taxon>
        <taxon>Cladosporiales</taxon>
        <taxon>Cladosporiaceae</taxon>
        <taxon>Cryoendolithus</taxon>
    </lineage>
</organism>
<gene>
    <name evidence="2" type="ORF">B0A48_03748</name>
</gene>
<accession>A0A1V8TGS9</accession>
<dbReference type="EMBL" id="NAJO01000008">
    <property type="protein sequence ID" value="OQO10451.1"/>
    <property type="molecule type" value="Genomic_DNA"/>
</dbReference>
<name>A0A1V8TGS9_9PEZI</name>
<comment type="caution">
    <text evidence="2">The sequence shown here is derived from an EMBL/GenBank/DDBJ whole genome shotgun (WGS) entry which is preliminary data.</text>
</comment>
<evidence type="ECO:0000256" key="1">
    <source>
        <dbReference type="SAM" id="MobiDB-lite"/>
    </source>
</evidence>
<feature type="compositionally biased region" description="Basic and acidic residues" evidence="1">
    <location>
        <begin position="168"/>
        <end position="179"/>
    </location>
</feature>
<reference evidence="3" key="1">
    <citation type="submission" date="2017-03" db="EMBL/GenBank/DDBJ databases">
        <title>Genomes of endolithic fungi from Antarctica.</title>
        <authorList>
            <person name="Coleine C."/>
            <person name="Masonjones S."/>
            <person name="Stajich J.E."/>
        </authorList>
    </citation>
    <scope>NUCLEOTIDE SEQUENCE [LARGE SCALE GENOMIC DNA]</scope>
    <source>
        <strain evidence="3">CCFEE 5527</strain>
    </source>
</reference>
<sequence>MMTTSHTMTVEAKPLLFARALTFPSQHKLLSWTAQHSQTDLNRVRDLTLRLSDIDLTPLLEGNPRGGVWSLYAAHLAELQSSLRYLPNLRKLTVVPPRNMHSTLLRGFYLTFLSMIPKLWPRLKLLVLHDDEATLKAVPSLSQVTKVDLIPTLKSGADARNGRSLRQSSKERKVGRARVDSAVAPSESSDAEMEREVMVC</sequence>
<dbReference type="InParanoid" id="A0A1V8TGS9"/>
<evidence type="ECO:0000313" key="3">
    <source>
        <dbReference type="Proteomes" id="UP000192596"/>
    </source>
</evidence>
<feature type="region of interest" description="Disordered" evidence="1">
    <location>
        <begin position="158"/>
        <end position="195"/>
    </location>
</feature>
<protein>
    <submittedName>
        <fullName evidence="2">Uncharacterized protein</fullName>
    </submittedName>
</protein>
<dbReference type="OrthoDB" id="4413570at2759"/>
<keyword evidence="3" id="KW-1185">Reference proteome</keyword>
<dbReference type="Proteomes" id="UP000192596">
    <property type="component" value="Unassembled WGS sequence"/>
</dbReference>
<proteinExistence type="predicted"/>
<evidence type="ECO:0000313" key="2">
    <source>
        <dbReference type="EMBL" id="OQO10451.1"/>
    </source>
</evidence>
<dbReference type="AlphaFoldDB" id="A0A1V8TGS9"/>